<keyword evidence="2" id="KW-0812">Transmembrane</keyword>
<evidence type="ECO:0000256" key="4">
    <source>
        <dbReference type="ARBA" id="ARBA00023136"/>
    </source>
</evidence>
<accession>A0AAN8EXU5</accession>
<evidence type="ECO:0000256" key="1">
    <source>
        <dbReference type="ARBA" id="ARBA00004370"/>
    </source>
</evidence>
<evidence type="ECO:0000313" key="6">
    <source>
        <dbReference type="EMBL" id="KAK5958620.1"/>
    </source>
</evidence>
<dbReference type="GO" id="GO:0016020">
    <property type="term" value="C:membrane"/>
    <property type="evidence" value="ECO:0007669"/>
    <property type="project" value="UniProtKB-SubCell"/>
</dbReference>
<dbReference type="SMART" id="SM01158">
    <property type="entry name" value="DUF1741"/>
    <property type="match status" value="1"/>
</dbReference>
<keyword evidence="7" id="KW-1185">Reference proteome</keyword>
<feature type="domain" description="Armadillo-like helical" evidence="5">
    <location>
        <begin position="401"/>
        <end position="648"/>
    </location>
</feature>
<comment type="caution">
    <text evidence="6">The sequence shown here is derived from an EMBL/GenBank/DDBJ whole genome shotgun (WGS) entry which is preliminary data.</text>
</comment>
<gene>
    <name evidence="6" type="ORF">OHC33_000463</name>
</gene>
<dbReference type="EMBL" id="JAKLMC020000001">
    <property type="protein sequence ID" value="KAK5958620.1"/>
    <property type="molecule type" value="Genomic_DNA"/>
</dbReference>
<proteinExistence type="predicted"/>
<name>A0AAN8EXU5_9EURO</name>
<dbReference type="PANTHER" id="PTHR13608">
    <property type="entry name" value="ARMADILLO-LIKE HELICAL DOMAIN-CONTAINING PROTEIN 3"/>
    <property type="match status" value="1"/>
</dbReference>
<dbReference type="PANTHER" id="PTHR13608:SF3">
    <property type="entry name" value="ARMADILLO-LIKE HELICAL DOMAIN-CONTAINING PROTEIN 3"/>
    <property type="match status" value="1"/>
</dbReference>
<dbReference type="AlphaFoldDB" id="A0AAN8EXU5"/>
<dbReference type="InterPro" id="IPR039868">
    <property type="entry name" value="ARMD3-like"/>
</dbReference>
<reference evidence="6 7" key="1">
    <citation type="submission" date="2022-12" db="EMBL/GenBank/DDBJ databases">
        <title>Genomic features and morphological characterization of a novel Knufia sp. strain isolated from spacecraft assembly facility.</title>
        <authorList>
            <person name="Teixeira M."/>
            <person name="Chander A.M."/>
            <person name="Stajich J.E."/>
            <person name="Venkateswaran K."/>
        </authorList>
    </citation>
    <scope>NUCLEOTIDE SEQUENCE [LARGE SCALE GENOMIC DNA]</scope>
    <source>
        <strain evidence="6 7">FJI-L2-BK-P2</strain>
    </source>
</reference>
<dbReference type="Pfam" id="PF08427">
    <property type="entry name" value="ARMH3_C"/>
    <property type="match status" value="1"/>
</dbReference>
<sequence>MEPASPLTREVRESFQPKIVQLYSDLFKLDEQHGDEDFEPSEGFWREFFLLKPAKQKFHDVLEPLTADDLLHIQGQTRNYVRRSIDELTSGASPQNENALENLTAFLAAVLAKRFTNPSTDVIEVFAGLENVDKTMTDLANGLESIISKSTSVPFRRKAVDCAAAAVAGSYQTSLATYFIHKDFFHGLMKYIQNTPEAAPTALSFLGLLANYNKFEAQNIYQNRMEDFNNEEIMGKLVDGFANTCGDIRDAYVAAQDDTPAQWTLGSTLFYVGLRALTPEAKKPQPPTEEEAKALFMKLPSPNAIIFLATYSFVQANNVFASQLISTDKDNDLESPLAAFLSTTSYLCHHAFRSARTQQYSLLALFTIRLLIDDPILTKRLSSTDLKIEARLARQRPPHLPYIPSPRIPTSIIFDIITDTLSHNLRKRISIPLYGISLTILQHILTQLSSTRTRLPHHWSYIWLSLISLLRFLTTYATDLTASTRLSELQTQICTPLTSILTFSLLRGDNFLPDPPSYDDLFYKLIEISETLGKFKTAYEISKLPASDKLRRGTEALEAIATHYQNLVGKSKKTHQYPRQIQEIIGEGHETFGEVVDNISVAGSQRGGRGGVGGNEEFGHYERWREGMWKVEIKKIIRGVVEDGRVVCLQ</sequence>
<evidence type="ECO:0000256" key="3">
    <source>
        <dbReference type="ARBA" id="ARBA00022989"/>
    </source>
</evidence>
<organism evidence="6 7">
    <name type="scientific">Knufia fluminis</name>
    <dbReference type="NCBI Taxonomy" id="191047"/>
    <lineage>
        <taxon>Eukaryota</taxon>
        <taxon>Fungi</taxon>
        <taxon>Dikarya</taxon>
        <taxon>Ascomycota</taxon>
        <taxon>Pezizomycotina</taxon>
        <taxon>Eurotiomycetes</taxon>
        <taxon>Chaetothyriomycetidae</taxon>
        <taxon>Chaetothyriales</taxon>
        <taxon>Trichomeriaceae</taxon>
        <taxon>Knufia</taxon>
    </lineage>
</organism>
<keyword evidence="3" id="KW-1133">Transmembrane helix</keyword>
<protein>
    <recommendedName>
        <fullName evidence="5">Armadillo-like helical domain-containing protein</fullName>
    </recommendedName>
</protein>
<dbReference type="GO" id="GO:0005829">
    <property type="term" value="C:cytosol"/>
    <property type="evidence" value="ECO:0007669"/>
    <property type="project" value="TreeGrafter"/>
</dbReference>
<comment type="subcellular location">
    <subcellularLocation>
        <location evidence="1">Membrane</location>
    </subcellularLocation>
</comment>
<evidence type="ECO:0000313" key="7">
    <source>
        <dbReference type="Proteomes" id="UP001316803"/>
    </source>
</evidence>
<keyword evidence="4" id="KW-0472">Membrane</keyword>
<evidence type="ECO:0000259" key="5">
    <source>
        <dbReference type="SMART" id="SM01158"/>
    </source>
</evidence>
<evidence type="ECO:0000256" key="2">
    <source>
        <dbReference type="ARBA" id="ARBA00022692"/>
    </source>
</evidence>
<dbReference type="InterPro" id="IPR013636">
    <property type="entry name" value="ARMH3_C"/>
</dbReference>
<dbReference type="Proteomes" id="UP001316803">
    <property type="component" value="Unassembled WGS sequence"/>
</dbReference>